<sequence length="446" mass="49635">MGNVLEGYDEGVPLEELPELVVSACALPAAMALSGVKRRPSPRGHSSGLSGAWFDYVDGAPRIVVSRSNPRFVRLSPQKDSSNHLFVGARRDVEAMDPNNPAHQEKAKIRLKRFFDKVRKNVEEAQALAQTEAKDRQIAEEFMEELAQGLTLMKLPVTGRGPAKQRLLWLVPYTNRLHVARSKSTVSSKGLYLIDIGKVWRGKRTPPFTENPIAENFADDCCVSILGSERTIDVVLPNADEATSFADKFEALLRTLRLTNIRNGTAQYGQAIAVPGRNKMMGIVTAAQVRRLLVKGMNFSRVVGKRLDSVKLWLGEDRKLHVGRSGHLEGADRYFEPLAVNHIIEFRAGMYTKSFQAYAKEEEKKHAASATEGSSADERAFSIMACGRNLDLLTTDIQMREFLVTSMNTWLEMLNNATNLGSSDERMQDILLSTTETYSGYEEPTV</sequence>
<dbReference type="EMBL" id="HBGJ01039052">
    <property type="protein sequence ID" value="CAD9266168.1"/>
    <property type="molecule type" value="Transcribed_RNA"/>
</dbReference>
<dbReference type="Gene3D" id="2.30.29.30">
    <property type="entry name" value="Pleckstrin-homology domain (PH domain)/Phosphotyrosine-binding domain (PTB)"/>
    <property type="match status" value="2"/>
</dbReference>
<organism evidence="1">
    <name type="scientific">Phaeomonas parva</name>
    <dbReference type="NCBI Taxonomy" id="124430"/>
    <lineage>
        <taxon>Eukaryota</taxon>
        <taxon>Sar</taxon>
        <taxon>Stramenopiles</taxon>
        <taxon>Ochrophyta</taxon>
        <taxon>Pinguiophyceae</taxon>
        <taxon>Pinguiochrysidales</taxon>
        <taxon>Pinguiochrysidaceae</taxon>
        <taxon>Phaeomonas</taxon>
    </lineage>
</organism>
<name>A0A7S1XWY6_9STRA</name>
<proteinExistence type="predicted"/>
<dbReference type="InterPro" id="IPR011993">
    <property type="entry name" value="PH-like_dom_sf"/>
</dbReference>
<gene>
    <name evidence="1" type="ORF">PPAR1163_LOCUS24592</name>
</gene>
<protein>
    <submittedName>
        <fullName evidence="1">Uncharacterized protein</fullName>
    </submittedName>
</protein>
<dbReference type="AlphaFoldDB" id="A0A7S1XWY6"/>
<evidence type="ECO:0000313" key="1">
    <source>
        <dbReference type="EMBL" id="CAD9266168.1"/>
    </source>
</evidence>
<accession>A0A7S1XWY6</accession>
<reference evidence="1" key="1">
    <citation type="submission" date="2021-01" db="EMBL/GenBank/DDBJ databases">
        <authorList>
            <person name="Corre E."/>
            <person name="Pelletier E."/>
            <person name="Niang G."/>
            <person name="Scheremetjew M."/>
            <person name="Finn R."/>
            <person name="Kale V."/>
            <person name="Holt S."/>
            <person name="Cochrane G."/>
            <person name="Meng A."/>
            <person name="Brown T."/>
            <person name="Cohen L."/>
        </authorList>
    </citation>
    <scope>NUCLEOTIDE SEQUENCE</scope>
    <source>
        <strain evidence="1">CCMP2877</strain>
    </source>
</reference>